<feature type="domain" description="FAD-binding" evidence="4">
    <location>
        <begin position="11"/>
        <end position="343"/>
    </location>
</feature>
<evidence type="ECO:0000256" key="3">
    <source>
        <dbReference type="ARBA" id="ARBA00022827"/>
    </source>
</evidence>
<dbReference type="InterPro" id="IPR002938">
    <property type="entry name" value="FAD-bd"/>
</dbReference>
<proteinExistence type="predicted"/>
<keyword evidence="6" id="KW-1185">Reference proteome</keyword>
<dbReference type="Gene3D" id="3.30.70.2450">
    <property type="match status" value="1"/>
</dbReference>
<dbReference type="InterPro" id="IPR050641">
    <property type="entry name" value="RIFMO-like"/>
</dbReference>
<accession>A0ABY7PWV0</accession>
<dbReference type="Pfam" id="PF01494">
    <property type="entry name" value="FAD_binding_3"/>
    <property type="match status" value="1"/>
</dbReference>
<evidence type="ECO:0000313" key="6">
    <source>
        <dbReference type="Proteomes" id="UP001212821"/>
    </source>
</evidence>
<keyword evidence="5" id="KW-0560">Oxidoreductase</keyword>
<organism evidence="5 6">
    <name type="scientific">Kitasatospora cathayae</name>
    <dbReference type="NCBI Taxonomy" id="3004092"/>
    <lineage>
        <taxon>Bacteria</taxon>
        <taxon>Bacillati</taxon>
        <taxon>Actinomycetota</taxon>
        <taxon>Actinomycetes</taxon>
        <taxon>Kitasatosporales</taxon>
        <taxon>Streptomycetaceae</taxon>
        <taxon>Kitasatospora</taxon>
    </lineage>
</organism>
<dbReference type="RefSeq" id="WP_270140391.1">
    <property type="nucleotide sequence ID" value="NZ_CP115450.1"/>
</dbReference>
<dbReference type="EMBL" id="CP115450">
    <property type="protein sequence ID" value="WBP84856.1"/>
    <property type="molecule type" value="Genomic_DNA"/>
</dbReference>
<dbReference type="SUPFAM" id="SSF51905">
    <property type="entry name" value="FAD/NAD(P)-binding domain"/>
    <property type="match status" value="1"/>
</dbReference>
<evidence type="ECO:0000259" key="4">
    <source>
        <dbReference type="Pfam" id="PF01494"/>
    </source>
</evidence>
<evidence type="ECO:0000256" key="1">
    <source>
        <dbReference type="ARBA" id="ARBA00001974"/>
    </source>
</evidence>
<comment type="cofactor">
    <cofactor evidence="1">
        <name>FAD</name>
        <dbReference type="ChEBI" id="CHEBI:57692"/>
    </cofactor>
</comment>
<gene>
    <name evidence="5" type="ORF">O1G21_02655</name>
</gene>
<evidence type="ECO:0000313" key="5">
    <source>
        <dbReference type="EMBL" id="WBP84856.1"/>
    </source>
</evidence>
<dbReference type="Pfam" id="PF21274">
    <property type="entry name" value="Rng_hyd_C"/>
    <property type="match status" value="1"/>
</dbReference>
<dbReference type="PANTHER" id="PTHR43004:SF19">
    <property type="entry name" value="BINDING MONOOXYGENASE, PUTATIVE (JCVI)-RELATED"/>
    <property type="match status" value="1"/>
</dbReference>
<dbReference type="InterPro" id="IPR036188">
    <property type="entry name" value="FAD/NAD-bd_sf"/>
</dbReference>
<reference evidence="6" key="1">
    <citation type="submission" date="2022-12" db="EMBL/GenBank/DDBJ databases">
        <authorList>
            <person name="Mo P."/>
        </authorList>
    </citation>
    <scope>NUCLEOTIDE SEQUENCE [LARGE SCALE GENOMIC DNA]</scope>
    <source>
        <strain evidence="6">HUAS 3-15</strain>
    </source>
</reference>
<name>A0ABY7PWV0_9ACTN</name>
<keyword evidence="5" id="KW-0503">Monooxygenase</keyword>
<dbReference type="PANTHER" id="PTHR43004">
    <property type="entry name" value="TRK SYSTEM POTASSIUM UPTAKE PROTEIN"/>
    <property type="match status" value="1"/>
</dbReference>
<evidence type="ECO:0000256" key="2">
    <source>
        <dbReference type="ARBA" id="ARBA00022630"/>
    </source>
</evidence>
<dbReference type="GO" id="GO:0004497">
    <property type="term" value="F:monooxygenase activity"/>
    <property type="evidence" value="ECO:0007669"/>
    <property type="project" value="UniProtKB-KW"/>
</dbReference>
<dbReference type="Gene3D" id="3.40.30.120">
    <property type="match status" value="1"/>
</dbReference>
<keyword evidence="2" id="KW-0285">Flavoprotein</keyword>
<protein>
    <submittedName>
        <fullName evidence="5">FAD-dependent monooxygenase</fullName>
    </submittedName>
</protein>
<dbReference type="PRINTS" id="PR00420">
    <property type="entry name" value="RNGMNOXGNASE"/>
</dbReference>
<dbReference type="Proteomes" id="UP001212821">
    <property type="component" value="Chromosome"/>
</dbReference>
<dbReference type="Gene3D" id="3.50.50.60">
    <property type="entry name" value="FAD/NAD(P)-binding domain"/>
    <property type="match status" value="1"/>
</dbReference>
<keyword evidence="3" id="KW-0274">FAD</keyword>
<sequence length="516" mass="53985">MSDGASKDEVVDVLIAGAGPAGLTLAGELARAGVRALVLEREPEPPGFCRGFNLNARSLELLDRRGLAARFLAEGPTVPTTIFVGPSRLDLAAMRTKHPYALGIPQTRVEELLAEWAVGSGARLVRGRRLTGLRQDDDGVTVEVDGVDGPSTVRCRWLVGCDGGRSTVRKAAGIGFPGTPARKFTLLGDVTLADPSAVSFGPNTGPDGRSVFAIPRPGYVRLITADPAPPADPHEPVPLDSFQRAVDAALGHRAEIAEALWLTRFGDAARLAERFRTGRVLLAGDAAHIHPPAGAIGVNAAIDDAVNLGWKLALVTRGQAAATLLDTYHDERHAAGERLLRNTRAQAVLAQANGDEDHLAPVRDLLAELAGSADTAGPLAEAITAVGTRYPASGDPGHPWAGRMVPDVPLGQDGEDSLTALLTRSPGGALLLDGSASSHALSAAARPWADRVTTARTHPHALERAHAVLVRPDGHAAWIGAPSTPGDAAAEELRENLARWFGRGRIATEPRAGQQA</sequence>